<keyword evidence="1" id="KW-0175">Coiled coil</keyword>
<organism evidence="2 4">
    <name type="scientific">Didymodactylos carnosus</name>
    <dbReference type="NCBI Taxonomy" id="1234261"/>
    <lineage>
        <taxon>Eukaryota</taxon>
        <taxon>Metazoa</taxon>
        <taxon>Spiralia</taxon>
        <taxon>Gnathifera</taxon>
        <taxon>Rotifera</taxon>
        <taxon>Eurotatoria</taxon>
        <taxon>Bdelloidea</taxon>
        <taxon>Philodinida</taxon>
        <taxon>Philodinidae</taxon>
        <taxon>Didymodactylos</taxon>
    </lineage>
</organism>
<dbReference type="EMBL" id="CAJNOQ010013513">
    <property type="protein sequence ID" value="CAF1323066.1"/>
    <property type="molecule type" value="Genomic_DNA"/>
</dbReference>
<sequence>MDSDAINKYLQHADDCQSSFEQNLLANGGRSAVSTVCNSLNNIYNAKDWSDDPIKAIATSLNIQIPTTLELDTLRQKRDELQKEKELLEKEQKQQQKN</sequence>
<feature type="coiled-coil region" evidence="1">
    <location>
        <begin position="71"/>
        <end position="98"/>
    </location>
</feature>
<evidence type="ECO:0000256" key="1">
    <source>
        <dbReference type="SAM" id="Coils"/>
    </source>
</evidence>
<accession>A0A815F3G7</accession>
<evidence type="ECO:0000313" key="4">
    <source>
        <dbReference type="Proteomes" id="UP000663829"/>
    </source>
</evidence>
<dbReference type="Proteomes" id="UP000663829">
    <property type="component" value="Unassembled WGS sequence"/>
</dbReference>
<dbReference type="EMBL" id="CAJOBC010048863">
    <property type="protein sequence ID" value="CAF4170748.1"/>
    <property type="molecule type" value="Genomic_DNA"/>
</dbReference>
<name>A0A815F3G7_9BILA</name>
<evidence type="ECO:0000313" key="3">
    <source>
        <dbReference type="EMBL" id="CAF4170748.1"/>
    </source>
</evidence>
<evidence type="ECO:0000313" key="2">
    <source>
        <dbReference type="EMBL" id="CAF1323066.1"/>
    </source>
</evidence>
<proteinExistence type="predicted"/>
<dbReference type="Proteomes" id="UP000681722">
    <property type="component" value="Unassembled WGS sequence"/>
</dbReference>
<keyword evidence="4" id="KW-1185">Reference proteome</keyword>
<protein>
    <submittedName>
        <fullName evidence="2">Uncharacterized protein</fullName>
    </submittedName>
</protein>
<dbReference type="AlphaFoldDB" id="A0A815F3G7"/>
<reference evidence="2" key="1">
    <citation type="submission" date="2021-02" db="EMBL/GenBank/DDBJ databases">
        <authorList>
            <person name="Nowell W R."/>
        </authorList>
    </citation>
    <scope>NUCLEOTIDE SEQUENCE</scope>
</reference>
<gene>
    <name evidence="2" type="ORF">GPM918_LOCUS29569</name>
    <name evidence="3" type="ORF">SRO942_LOCUS30155</name>
</gene>
<comment type="caution">
    <text evidence="2">The sequence shown here is derived from an EMBL/GenBank/DDBJ whole genome shotgun (WGS) entry which is preliminary data.</text>
</comment>